<gene>
    <name evidence="2" type="ORF">OC846_005869</name>
</gene>
<evidence type="ECO:0000313" key="3">
    <source>
        <dbReference type="Proteomes" id="UP001176517"/>
    </source>
</evidence>
<feature type="region of interest" description="Disordered" evidence="1">
    <location>
        <begin position="40"/>
        <end position="71"/>
    </location>
</feature>
<name>A0AAN6JR90_9BASI</name>
<feature type="region of interest" description="Disordered" evidence="1">
    <location>
        <begin position="1"/>
        <end position="26"/>
    </location>
</feature>
<keyword evidence="3" id="KW-1185">Reference proteome</keyword>
<dbReference type="AlphaFoldDB" id="A0AAN6JR90"/>
<proteinExistence type="predicted"/>
<organism evidence="2 3">
    <name type="scientific">Tilletia horrida</name>
    <dbReference type="NCBI Taxonomy" id="155126"/>
    <lineage>
        <taxon>Eukaryota</taxon>
        <taxon>Fungi</taxon>
        <taxon>Dikarya</taxon>
        <taxon>Basidiomycota</taxon>
        <taxon>Ustilaginomycotina</taxon>
        <taxon>Exobasidiomycetes</taxon>
        <taxon>Tilletiales</taxon>
        <taxon>Tilletiaceae</taxon>
        <taxon>Tilletia</taxon>
    </lineage>
</organism>
<dbReference type="Proteomes" id="UP001176517">
    <property type="component" value="Unassembled WGS sequence"/>
</dbReference>
<dbReference type="EMBL" id="JAPDMZ010000255">
    <property type="protein sequence ID" value="KAK0544922.1"/>
    <property type="molecule type" value="Genomic_DNA"/>
</dbReference>
<evidence type="ECO:0000256" key="1">
    <source>
        <dbReference type="SAM" id="MobiDB-lite"/>
    </source>
</evidence>
<sequence>MFAWLQQTPDSERGYPPGPVAKPYKEPEWKIQIEPLVVDLPEPPSGSYGNDLEKPEYPARTRPRKHDCHPMLLPKRNLGMDSVQKALRRAGQPDDEKELKECSIVTPYNVILPRPLIQNITLSPAQVHALDIGVGNISMEDRWMGRIYYERDMTAVVVLVNTWSTAWKYEFTFRPDEEDEDTKNIQWGPTSHWLSSLFQRSDPDNEWMPFAPARFPRMKLVGLRRESDPRRKGEPAHHFSLDAHQEEIVKTAREELKETLWILKLLLTMRIKIDDGTWQSWVV</sequence>
<reference evidence="2" key="1">
    <citation type="journal article" date="2023" name="PhytoFront">
        <title>Draft Genome Resources of Seven Strains of Tilletia horrida, Causal Agent of Kernel Smut of Rice.</title>
        <authorList>
            <person name="Khanal S."/>
            <person name="Antony Babu S."/>
            <person name="Zhou X.G."/>
        </authorList>
    </citation>
    <scope>NUCLEOTIDE SEQUENCE</scope>
    <source>
        <strain evidence="2">TX6</strain>
    </source>
</reference>
<protein>
    <submittedName>
        <fullName evidence="2">Uncharacterized protein</fullName>
    </submittedName>
</protein>
<comment type="caution">
    <text evidence="2">The sequence shown here is derived from an EMBL/GenBank/DDBJ whole genome shotgun (WGS) entry which is preliminary data.</text>
</comment>
<accession>A0AAN6JR90</accession>
<evidence type="ECO:0000313" key="2">
    <source>
        <dbReference type="EMBL" id="KAK0544922.1"/>
    </source>
</evidence>